<comment type="similarity">
    <text evidence="1">Belongs to the AFG1 ATPase family.</text>
</comment>
<dbReference type="EMBL" id="BTFZ01000011">
    <property type="protein sequence ID" value="GMM36039.1"/>
    <property type="molecule type" value="Genomic_DNA"/>
</dbReference>
<proteinExistence type="inferred from homology"/>
<evidence type="ECO:0000256" key="2">
    <source>
        <dbReference type="ARBA" id="ARBA00022741"/>
    </source>
</evidence>
<keyword evidence="2" id="KW-0547">Nucleotide-binding</keyword>
<dbReference type="GeneID" id="90074014"/>
<dbReference type="NCBIfam" id="NF040713">
    <property type="entry name" value="ZapE"/>
    <property type="match status" value="1"/>
</dbReference>
<dbReference type="Pfam" id="PF03969">
    <property type="entry name" value="AFG1_ATPase"/>
    <property type="match status" value="1"/>
</dbReference>
<dbReference type="Gene3D" id="3.40.50.300">
    <property type="entry name" value="P-loop containing nucleotide triphosphate hydrolases"/>
    <property type="match status" value="1"/>
</dbReference>
<organism evidence="4 5">
    <name type="scientific">Saccharomycopsis crataegensis</name>
    <dbReference type="NCBI Taxonomy" id="43959"/>
    <lineage>
        <taxon>Eukaryota</taxon>
        <taxon>Fungi</taxon>
        <taxon>Dikarya</taxon>
        <taxon>Ascomycota</taxon>
        <taxon>Saccharomycotina</taxon>
        <taxon>Saccharomycetes</taxon>
        <taxon>Saccharomycopsidaceae</taxon>
        <taxon>Saccharomycopsis</taxon>
    </lineage>
</organism>
<gene>
    <name evidence="4" type="ORF">DASC09_033640</name>
</gene>
<dbReference type="InterPro" id="IPR027417">
    <property type="entry name" value="P-loop_NTPase"/>
</dbReference>
<dbReference type="GO" id="GO:0016887">
    <property type="term" value="F:ATP hydrolysis activity"/>
    <property type="evidence" value="ECO:0007669"/>
    <property type="project" value="InterPro"/>
</dbReference>
<evidence type="ECO:0000256" key="1">
    <source>
        <dbReference type="ARBA" id="ARBA00010322"/>
    </source>
</evidence>
<dbReference type="InterPro" id="IPR005654">
    <property type="entry name" value="ATPase_AFG1-like"/>
</dbReference>
<accession>A0AAV5QMR9</accession>
<dbReference type="Proteomes" id="UP001360560">
    <property type="component" value="Unassembled WGS sequence"/>
</dbReference>
<name>A0AAV5QMR9_9ASCO</name>
<dbReference type="RefSeq" id="XP_064853035.1">
    <property type="nucleotide sequence ID" value="XM_064996963.1"/>
</dbReference>
<evidence type="ECO:0000313" key="5">
    <source>
        <dbReference type="Proteomes" id="UP001360560"/>
    </source>
</evidence>
<evidence type="ECO:0000256" key="3">
    <source>
        <dbReference type="ARBA" id="ARBA00022840"/>
    </source>
</evidence>
<dbReference type="SUPFAM" id="SSF52540">
    <property type="entry name" value="P-loop containing nucleoside triphosphate hydrolases"/>
    <property type="match status" value="1"/>
</dbReference>
<reference evidence="4 5" key="1">
    <citation type="journal article" date="2023" name="Elife">
        <title>Identification of key yeast species and microbe-microbe interactions impacting larval growth of Drosophila in the wild.</title>
        <authorList>
            <person name="Mure A."/>
            <person name="Sugiura Y."/>
            <person name="Maeda R."/>
            <person name="Honda K."/>
            <person name="Sakurai N."/>
            <person name="Takahashi Y."/>
            <person name="Watada M."/>
            <person name="Katoh T."/>
            <person name="Gotoh A."/>
            <person name="Gotoh Y."/>
            <person name="Taniguchi I."/>
            <person name="Nakamura K."/>
            <person name="Hayashi T."/>
            <person name="Katayama T."/>
            <person name="Uemura T."/>
            <person name="Hattori Y."/>
        </authorList>
    </citation>
    <scope>NUCLEOTIDE SEQUENCE [LARGE SCALE GENOMIC DNA]</scope>
    <source>
        <strain evidence="4 5">SC-9</strain>
    </source>
</reference>
<protein>
    <submittedName>
        <fullName evidence="4">Afg1 protein</fullName>
    </submittedName>
</protein>
<comment type="caution">
    <text evidence="4">The sequence shown here is derived from an EMBL/GenBank/DDBJ whole genome shotgun (WGS) entry which is preliminary data.</text>
</comment>
<dbReference type="GO" id="GO:0005524">
    <property type="term" value="F:ATP binding"/>
    <property type="evidence" value="ECO:0007669"/>
    <property type="project" value="UniProtKB-KW"/>
</dbReference>
<evidence type="ECO:0000313" key="4">
    <source>
        <dbReference type="EMBL" id="GMM36039.1"/>
    </source>
</evidence>
<dbReference type="PANTHER" id="PTHR12169">
    <property type="entry name" value="ATPASE N2B"/>
    <property type="match status" value="1"/>
</dbReference>
<dbReference type="PANTHER" id="PTHR12169:SF6">
    <property type="entry name" value="AFG1-LIKE ATPASE"/>
    <property type="match status" value="1"/>
</dbReference>
<dbReference type="AlphaFoldDB" id="A0AAV5QMR9"/>
<sequence length="525" mass="60420">MLILPCQYFRQPSLKLVRSFTSYHRAYQSVHPITDDSKVAATPILEYERLVRIGTLRNDENQKTILKSLSHLHEHLQSYTPPNVDMPPIITNNASSFNFSKMFSFGKKRKSKEAIDCTEEDFQKIPQGLYLWGDVGCGKTMLMDLFYSTIPPHLTRKRIHFHQFMQNLHKRSHQIILQHGKQDIDPIPILAAEIAQSATVLCFDEFQVTDVADAMLLRRLLMAVLAPSHGLILFATSNREPNDLYINGIQRESFIPAIRLLEKRTNVIYLNSPIDYRRIPKPISSVYYCPQQNNPFNKDYFSPEIEREKAFHIHEWFKYFSQQIHNTADGTASDDVVTNDKIKVWGRYLVIPKSIPGKIAMFTFEELCGRPLAAGDYLALATHYPAFIVTDIPYLSTNVRDKVRRFITFLDAAYDNHCRLATTAANSFNGLFVDQKLINVNNHFNLVDNAQSQIQDYNKIKGGSAINNSSLNKKSTEELDNSDIDKKILDKSNEMFSLDEEKFAFVRALSRLTQMSTTDWVNFER</sequence>
<dbReference type="GO" id="GO:0006515">
    <property type="term" value="P:protein quality control for misfolded or incompletely synthesized proteins"/>
    <property type="evidence" value="ECO:0007669"/>
    <property type="project" value="TreeGrafter"/>
</dbReference>
<keyword evidence="3" id="KW-0067">ATP-binding</keyword>
<dbReference type="GO" id="GO:0005739">
    <property type="term" value="C:mitochondrion"/>
    <property type="evidence" value="ECO:0007669"/>
    <property type="project" value="TreeGrafter"/>
</dbReference>
<keyword evidence="5" id="KW-1185">Reference proteome</keyword>